<name>A0ABR0TUK6_AURPU</name>
<dbReference type="EMBL" id="JASGXD010000002">
    <property type="protein sequence ID" value="KAK6007551.1"/>
    <property type="molecule type" value="Genomic_DNA"/>
</dbReference>
<accession>A0ABR0TUK6</accession>
<keyword evidence="2" id="KW-1185">Reference proteome</keyword>
<evidence type="ECO:0000313" key="2">
    <source>
        <dbReference type="Proteomes" id="UP001341245"/>
    </source>
</evidence>
<dbReference type="Proteomes" id="UP001341245">
    <property type="component" value="Unassembled WGS sequence"/>
</dbReference>
<evidence type="ECO:0000313" key="1">
    <source>
        <dbReference type="EMBL" id="KAK6007551.1"/>
    </source>
</evidence>
<gene>
    <name evidence="1" type="ORF">QM012_004365</name>
</gene>
<proteinExistence type="predicted"/>
<comment type="caution">
    <text evidence="1">The sequence shown here is derived from an EMBL/GenBank/DDBJ whole genome shotgun (WGS) entry which is preliminary data.</text>
</comment>
<reference evidence="1 2" key="1">
    <citation type="submission" date="2023-11" db="EMBL/GenBank/DDBJ databases">
        <title>Draft genome sequence and annotation of the polyextremotolerant black yeast-like fungus Aureobasidium pullulans NRRL 62042.</title>
        <authorList>
            <person name="Dielentheis-Frenken M.R.E."/>
            <person name="Wibberg D."/>
            <person name="Blank L.M."/>
            <person name="Tiso T."/>
        </authorList>
    </citation>
    <scope>NUCLEOTIDE SEQUENCE [LARGE SCALE GENOMIC DNA]</scope>
    <source>
        <strain evidence="1 2">NRRL 62042</strain>
    </source>
</reference>
<protein>
    <recommendedName>
        <fullName evidence="3">Velvet domain-containing protein</fullName>
    </recommendedName>
</protein>
<sequence length="77" mass="8335">MSQNQIDMAKVHRLEGDEVPTRVYVIMRVSNLAGSGNGGSAQVHPFVDPHGLFEEGDMSCISQGGYLVFSDLKAARL</sequence>
<evidence type="ECO:0008006" key="3">
    <source>
        <dbReference type="Google" id="ProtNLM"/>
    </source>
</evidence>
<organism evidence="1 2">
    <name type="scientific">Aureobasidium pullulans</name>
    <name type="common">Black yeast</name>
    <name type="synonym">Pullularia pullulans</name>
    <dbReference type="NCBI Taxonomy" id="5580"/>
    <lineage>
        <taxon>Eukaryota</taxon>
        <taxon>Fungi</taxon>
        <taxon>Dikarya</taxon>
        <taxon>Ascomycota</taxon>
        <taxon>Pezizomycotina</taxon>
        <taxon>Dothideomycetes</taxon>
        <taxon>Dothideomycetidae</taxon>
        <taxon>Dothideales</taxon>
        <taxon>Saccotheciaceae</taxon>
        <taxon>Aureobasidium</taxon>
    </lineage>
</organism>